<accession>A0ABV2AQ51</accession>
<evidence type="ECO:0000313" key="2">
    <source>
        <dbReference type="EMBL" id="MES1921812.1"/>
    </source>
</evidence>
<feature type="region of interest" description="Disordered" evidence="1">
    <location>
        <begin position="220"/>
        <end position="275"/>
    </location>
</feature>
<evidence type="ECO:0000256" key="1">
    <source>
        <dbReference type="SAM" id="MobiDB-lite"/>
    </source>
</evidence>
<evidence type="ECO:0000313" key="3">
    <source>
        <dbReference type="Proteomes" id="UP001439008"/>
    </source>
</evidence>
<name>A0ABV2AQ51_9EUKA</name>
<evidence type="ECO:0008006" key="4">
    <source>
        <dbReference type="Google" id="ProtNLM"/>
    </source>
</evidence>
<reference evidence="2 3" key="1">
    <citation type="journal article" date="2024" name="BMC Biol.">
        <title>Comparative genomics of Ascetosporea gives new insight into the evolutionary basis for animal parasitism in Rhizaria.</title>
        <authorList>
            <person name="Hiltunen Thoren M."/>
            <person name="Onut-Brannstrom I."/>
            <person name="Alfjorden A."/>
            <person name="Peckova H."/>
            <person name="Swords F."/>
            <person name="Hooper C."/>
            <person name="Holzer A.S."/>
            <person name="Bass D."/>
            <person name="Burki F."/>
        </authorList>
    </citation>
    <scope>NUCLEOTIDE SEQUENCE [LARGE SCALE GENOMIC DNA]</scope>
    <source>
        <strain evidence="2">20-A016</strain>
    </source>
</reference>
<feature type="compositionally biased region" description="Basic and acidic residues" evidence="1">
    <location>
        <begin position="263"/>
        <end position="275"/>
    </location>
</feature>
<feature type="compositionally biased region" description="Polar residues" evidence="1">
    <location>
        <begin position="252"/>
        <end position="262"/>
    </location>
</feature>
<keyword evidence="3" id="KW-1185">Reference proteome</keyword>
<protein>
    <recommendedName>
        <fullName evidence="4">Nucleic-acid-binding protein from transposon X-element</fullName>
    </recommendedName>
</protein>
<gene>
    <name evidence="2" type="ORF">MHBO_003347</name>
</gene>
<proteinExistence type="predicted"/>
<dbReference type="Proteomes" id="UP001439008">
    <property type="component" value="Unassembled WGS sequence"/>
</dbReference>
<dbReference type="EMBL" id="JBDODL010001804">
    <property type="protein sequence ID" value="MES1921812.1"/>
    <property type="molecule type" value="Genomic_DNA"/>
</dbReference>
<organism evidence="2 3">
    <name type="scientific">Bonamia ostreae</name>
    <dbReference type="NCBI Taxonomy" id="126728"/>
    <lineage>
        <taxon>Eukaryota</taxon>
        <taxon>Sar</taxon>
        <taxon>Rhizaria</taxon>
        <taxon>Endomyxa</taxon>
        <taxon>Ascetosporea</taxon>
        <taxon>Haplosporida</taxon>
        <taxon>Bonamia</taxon>
    </lineage>
</organism>
<sequence>MAMKRYFGEIAGCRKLPSKDVLISFKTEAEAQKARTIKNAQELFGVEAKVTKWHDAKRTFAIYGYPTSVSEEELTHYAKTELNIELKICNVLNPKSEKTTIFVEASEQCDFEALSKLKYFNLGYERCLIAKVRQKILRQCKKCFGFDHTAKNCTNESSCRICTGAHNEKECPEKIAKCKNCSGKHASDSKICPSFIAYRKRKLHASNKNRFSSLFIEENEREKKLQKDGTPFPYGYPLKQKRKKSKIHVPTVENSAGANSQGDNKHSNEEHEQARKNLLKSKQSENNFEKLMEMLYEQNKNILNMMSMMMTTLTTLVNSLNQKNASQNNRIPSSF</sequence>
<comment type="caution">
    <text evidence="2">The sequence shown here is derived from an EMBL/GenBank/DDBJ whole genome shotgun (WGS) entry which is preliminary data.</text>
</comment>